<dbReference type="PROSITE" id="PS51775">
    <property type="entry name" value="GTD_BINDING"/>
    <property type="match status" value="1"/>
</dbReference>
<dbReference type="AlphaFoldDB" id="A0A8X8WMP0"/>
<evidence type="ECO:0000256" key="5">
    <source>
        <dbReference type="SAM" id="Coils"/>
    </source>
</evidence>
<feature type="domain" description="GTD-binding" evidence="6">
    <location>
        <begin position="14"/>
        <end position="72"/>
    </location>
</feature>
<evidence type="ECO:0000256" key="4">
    <source>
        <dbReference type="ARBA" id="ARBA00023136"/>
    </source>
</evidence>
<dbReference type="GO" id="GO:0080115">
    <property type="term" value="F:myosin XI tail binding"/>
    <property type="evidence" value="ECO:0007669"/>
    <property type="project" value="UniProtKB-ARBA"/>
</dbReference>
<gene>
    <name evidence="7" type="ORF">SASPL_143785</name>
</gene>
<comment type="subcellular location">
    <subcellularLocation>
        <location evidence="1">Membrane</location>
    </subcellularLocation>
</comment>
<evidence type="ECO:0000256" key="1">
    <source>
        <dbReference type="ARBA" id="ARBA00004370"/>
    </source>
</evidence>
<reference evidence="7" key="1">
    <citation type="submission" date="2018-01" db="EMBL/GenBank/DDBJ databases">
        <authorList>
            <person name="Mao J.F."/>
        </authorList>
    </citation>
    <scope>NUCLEOTIDE SEQUENCE</scope>
    <source>
        <strain evidence="7">Huo1</strain>
        <tissue evidence="7">Leaf</tissue>
    </source>
</reference>
<evidence type="ECO:0000259" key="6">
    <source>
        <dbReference type="PROSITE" id="PS51775"/>
    </source>
</evidence>
<evidence type="ECO:0000256" key="2">
    <source>
        <dbReference type="ARBA" id="ARBA00022692"/>
    </source>
</evidence>
<sequence length="72" mass="8109">MESMPLYQREAKLRFGGVSIEEIGEERRRADAALAEVEREKAASAMAAEEAMAMIQRLQREKNSIEIAANQQ</sequence>
<proteinExistence type="predicted"/>
<dbReference type="InterPro" id="IPR007656">
    <property type="entry name" value="GTD-bd"/>
</dbReference>
<accession>A0A8X8WMP0</accession>
<dbReference type="PANTHER" id="PTHR31422:SF2">
    <property type="entry name" value="PROTEIN FLOURY 1-LIKE"/>
    <property type="match status" value="1"/>
</dbReference>
<feature type="coiled-coil region" evidence="5">
    <location>
        <begin position="20"/>
        <end position="68"/>
    </location>
</feature>
<keyword evidence="3" id="KW-1133">Transmembrane helix</keyword>
<evidence type="ECO:0000256" key="3">
    <source>
        <dbReference type="ARBA" id="ARBA00022989"/>
    </source>
</evidence>
<keyword evidence="5" id="KW-0175">Coiled coil</keyword>
<organism evidence="7">
    <name type="scientific">Salvia splendens</name>
    <name type="common">Scarlet sage</name>
    <dbReference type="NCBI Taxonomy" id="180675"/>
    <lineage>
        <taxon>Eukaryota</taxon>
        <taxon>Viridiplantae</taxon>
        <taxon>Streptophyta</taxon>
        <taxon>Embryophyta</taxon>
        <taxon>Tracheophyta</taxon>
        <taxon>Spermatophyta</taxon>
        <taxon>Magnoliopsida</taxon>
        <taxon>eudicotyledons</taxon>
        <taxon>Gunneridae</taxon>
        <taxon>Pentapetalae</taxon>
        <taxon>asterids</taxon>
        <taxon>lamiids</taxon>
        <taxon>Lamiales</taxon>
        <taxon>Lamiaceae</taxon>
        <taxon>Nepetoideae</taxon>
        <taxon>Mentheae</taxon>
        <taxon>Salviinae</taxon>
        <taxon>Salvia</taxon>
        <taxon>Salvia subgen. Calosphace</taxon>
        <taxon>core Calosphace</taxon>
    </lineage>
</organism>
<dbReference type="EMBL" id="PNBA02000016">
    <property type="protein sequence ID" value="KAG6397615.1"/>
    <property type="molecule type" value="Genomic_DNA"/>
</dbReference>
<dbReference type="Pfam" id="PF04576">
    <property type="entry name" value="Zein-binding"/>
    <property type="match status" value="1"/>
</dbReference>
<keyword evidence="2" id="KW-0812">Transmembrane</keyword>
<protein>
    <recommendedName>
        <fullName evidence="6">GTD-binding domain-containing protein</fullName>
    </recommendedName>
</protein>
<evidence type="ECO:0000313" key="7">
    <source>
        <dbReference type="EMBL" id="KAG6397615.1"/>
    </source>
</evidence>
<dbReference type="Proteomes" id="UP000298416">
    <property type="component" value="Unassembled WGS sequence"/>
</dbReference>
<name>A0A8X8WMP0_SALSN</name>
<dbReference type="GO" id="GO:0016020">
    <property type="term" value="C:membrane"/>
    <property type="evidence" value="ECO:0007669"/>
    <property type="project" value="UniProtKB-SubCell"/>
</dbReference>
<keyword evidence="8" id="KW-1185">Reference proteome</keyword>
<evidence type="ECO:0000313" key="8">
    <source>
        <dbReference type="Proteomes" id="UP000298416"/>
    </source>
</evidence>
<keyword evidence="4" id="KW-0472">Membrane</keyword>
<comment type="caution">
    <text evidence="7">The sequence shown here is derived from an EMBL/GenBank/DDBJ whole genome shotgun (WGS) entry which is preliminary data.</text>
</comment>
<reference evidence="7" key="2">
    <citation type="submission" date="2020-08" db="EMBL/GenBank/DDBJ databases">
        <title>Plant Genome Project.</title>
        <authorList>
            <person name="Zhang R.-G."/>
        </authorList>
    </citation>
    <scope>NUCLEOTIDE SEQUENCE</scope>
    <source>
        <strain evidence="7">Huo1</strain>
        <tissue evidence="7">Leaf</tissue>
    </source>
</reference>
<dbReference type="PANTHER" id="PTHR31422">
    <property type="entry name" value="BNAANNG28530D PROTEIN"/>
    <property type="match status" value="1"/>
</dbReference>